<reference evidence="2 3" key="1">
    <citation type="submission" date="2014-05" db="EMBL/GenBank/DDBJ databases">
        <title>Genome Announcement of Sphingobium lucknowense F2.</title>
        <authorList>
            <person name="Lal R."/>
            <person name="Negi V."/>
            <person name="Lata P."/>
            <person name="Sangwan N."/>
            <person name="Gupta S.K."/>
            <person name="Rao D.L.N."/>
            <person name="Das S."/>
        </authorList>
    </citation>
    <scope>NUCLEOTIDE SEQUENCE [LARGE SCALE GENOMIC DNA]</scope>
    <source>
        <strain evidence="2 3">F2</strain>
    </source>
</reference>
<dbReference type="Proteomes" id="UP000028135">
    <property type="component" value="Unassembled WGS sequence"/>
</dbReference>
<dbReference type="EMBL" id="JANF02000004">
    <property type="protein sequence ID" value="KER38183.1"/>
    <property type="molecule type" value="Genomic_DNA"/>
</dbReference>
<keyword evidence="1" id="KW-0472">Membrane</keyword>
<proteinExistence type="predicted"/>
<feature type="transmembrane region" description="Helical" evidence="1">
    <location>
        <begin position="52"/>
        <end position="73"/>
    </location>
</feature>
<organism evidence="2 3">
    <name type="scientific">Sphingobium indicum F2</name>
    <dbReference type="NCBI Taxonomy" id="1450518"/>
    <lineage>
        <taxon>Bacteria</taxon>
        <taxon>Pseudomonadati</taxon>
        <taxon>Pseudomonadota</taxon>
        <taxon>Alphaproteobacteria</taxon>
        <taxon>Sphingomonadales</taxon>
        <taxon>Sphingomonadaceae</taxon>
        <taxon>Sphingobium</taxon>
    </lineage>
</organism>
<sequence length="90" mass="10139">MKPLWLELLLTPMAAPETDGLKRQRRVWQVLCLSLGASIVLLRPLERALGRAAPFLVAGVLAATIVSTLLYLVRKHRADSAWLHRQDERT</sequence>
<comment type="caution">
    <text evidence="2">The sequence shown here is derived from an EMBL/GenBank/DDBJ whole genome shotgun (WGS) entry which is preliminary data.</text>
</comment>
<accession>A0A8E1C4Q9</accession>
<keyword evidence="1" id="KW-0812">Transmembrane</keyword>
<protein>
    <submittedName>
        <fullName evidence="2">Uncharacterized protein</fullName>
    </submittedName>
</protein>
<dbReference type="RefSeq" id="WP_020820429.1">
    <property type="nucleotide sequence ID" value="NZ_JANF02000004.1"/>
</dbReference>
<keyword evidence="1" id="KW-1133">Transmembrane helix</keyword>
<dbReference type="AlphaFoldDB" id="A0A8E1C4Q9"/>
<evidence type="ECO:0000313" key="2">
    <source>
        <dbReference type="EMBL" id="KER38183.1"/>
    </source>
</evidence>
<evidence type="ECO:0000256" key="1">
    <source>
        <dbReference type="SAM" id="Phobius"/>
    </source>
</evidence>
<evidence type="ECO:0000313" key="3">
    <source>
        <dbReference type="Proteomes" id="UP000028135"/>
    </source>
</evidence>
<gene>
    <name evidence="2" type="ORF">AL00_02315</name>
</gene>
<name>A0A8E1C4Q9_9SPHN</name>